<protein>
    <recommendedName>
        <fullName evidence="5">N-acetylmuramoyl-L-alanine amidase</fullName>
    </recommendedName>
</protein>
<dbReference type="AlphaFoldDB" id="Q7U4M8"/>
<name>Q7U4M8_PARMW</name>
<dbReference type="HOGENOM" id="CLU_087623_0_0_3"/>
<evidence type="ECO:0008006" key="5">
    <source>
        <dbReference type="Google" id="ProtNLM"/>
    </source>
</evidence>
<dbReference type="KEGG" id="syw:SYNW2039"/>
<evidence type="ECO:0000313" key="4">
    <source>
        <dbReference type="Proteomes" id="UP000001422"/>
    </source>
</evidence>
<proteinExistence type="predicted"/>
<gene>
    <name evidence="3" type="ordered locus">SYNW2039</name>
</gene>
<feature type="region of interest" description="Disordered" evidence="1">
    <location>
        <begin position="36"/>
        <end position="72"/>
    </location>
</feature>
<dbReference type="RefSeq" id="WP_011128897.1">
    <property type="nucleotide sequence ID" value="NC_005070.1"/>
</dbReference>
<feature type="compositionally biased region" description="Low complexity" evidence="1">
    <location>
        <begin position="50"/>
        <end position="60"/>
    </location>
</feature>
<organism evidence="3 4">
    <name type="scientific">Parasynechococcus marenigrum (strain WH8102)</name>
    <dbReference type="NCBI Taxonomy" id="84588"/>
    <lineage>
        <taxon>Bacteria</taxon>
        <taxon>Bacillati</taxon>
        <taxon>Cyanobacteriota</taxon>
        <taxon>Cyanophyceae</taxon>
        <taxon>Synechococcales</taxon>
        <taxon>Prochlorococcaceae</taxon>
        <taxon>Parasynechococcus</taxon>
        <taxon>Parasynechococcus marenigrum</taxon>
    </lineage>
</organism>
<dbReference type="STRING" id="84588.SYNW2039"/>
<keyword evidence="2" id="KW-0732">Signal</keyword>
<feature type="chain" id="PRO_5004291807" description="N-acetylmuramoyl-L-alanine amidase" evidence="2">
    <location>
        <begin position="34"/>
        <end position="279"/>
    </location>
</feature>
<accession>Q7U4M8</accession>
<reference evidence="3 4" key="1">
    <citation type="journal article" date="2003" name="Nature">
        <title>The genome of a motile marine Synechococcus.</title>
        <authorList>
            <person name="Palenik B."/>
            <person name="Brahamsha B."/>
            <person name="Larimer F."/>
            <person name="Land M."/>
            <person name="Hauser L."/>
            <person name="Chain P."/>
            <person name="Lamerdin J."/>
            <person name="Regala W."/>
            <person name="Allen E.A."/>
            <person name="McCarren J."/>
            <person name="Paulsen I."/>
            <person name="Dufresne A."/>
            <person name="Partensky F."/>
            <person name="Webb E."/>
            <person name="Waterbury J."/>
        </authorList>
    </citation>
    <scope>NUCLEOTIDE SEQUENCE [LARGE SCALE GENOMIC DNA]</scope>
    <source>
        <strain evidence="3 4">WH8102</strain>
    </source>
</reference>
<dbReference type="eggNOG" id="ENOG5030QZI">
    <property type="taxonomic scope" value="Bacteria"/>
</dbReference>
<dbReference type="EMBL" id="BX569694">
    <property type="protein sequence ID" value="CAE08554.1"/>
    <property type="molecule type" value="Genomic_DNA"/>
</dbReference>
<keyword evidence="4" id="KW-1185">Reference proteome</keyword>
<feature type="signal peptide" evidence="2">
    <location>
        <begin position="1"/>
        <end position="33"/>
    </location>
</feature>
<dbReference type="Proteomes" id="UP000001422">
    <property type="component" value="Chromosome"/>
</dbReference>
<sequence length="279" mass="30429">MPGHTSSHRQRCGKHLSLGGLALTLLLCPATTAQPRQNWLTPQPKPAPQAPRTAPATPCPVSGNPDPLLGPRTRMPGRWVGRGAVKPDLPIVVMAGHADSQAMASAGTPGFAVDKRRQAPMDPRMRDELYWNLQVQKAVVRLGRTRGLNISAYTPPALTIRNDEDPRTNWSQAKTRSARGDYILEIHFDAYRPYGFGSGLIPAINRPLHAVDESLAQAFGRFPRLFRSGLGGPRRGIGILEIAMLEPPLENKLRNPSTRSQTLECIAERVVNALVQGVS</sequence>
<evidence type="ECO:0000256" key="1">
    <source>
        <dbReference type="SAM" id="MobiDB-lite"/>
    </source>
</evidence>
<evidence type="ECO:0000256" key="2">
    <source>
        <dbReference type="SAM" id="SignalP"/>
    </source>
</evidence>
<evidence type="ECO:0000313" key="3">
    <source>
        <dbReference type="EMBL" id="CAE08554.1"/>
    </source>
</evidence>